<comment type="caution">
    <text evidence="1">The sequence shown here is derived from an EMBL/GenBank/DDBJ whole genome shotgun (WGS) entry which is preliminary data.</text>
</comment>
<dbReference type="Proteomes" id="UP001642484">
    <property type="component" value="Unassembled WGS sequence"/>
</dbReference>
<evidence type="ECO:0000313" key="2">
    <source>
        <dbReference type="Proteomes" id="UP001642484"/>
    </source>
</evidence>
<name>A0ABP0P5C0_9DINO</name>
<sequence>MGAVWLTDPLGSLSPGAVDLWTCISISVFSIWAEDEGCHRFCTLGPGLAGGPFLAGPEAKELPPELIDVLKRVVAKAEDGGGTSSGSEVKTSGKKWAAIDKFGTNLGQGNATCHLHLGRGTKRRLEKDKEPPEKMTGAQLVMEDVAWKSKEDQEKWTGALVYCAKEWMWSQVDAEVPFDPVDQQMSDEADGRRLVGARGLWTRCGRPEGCRWTGMWVLLRTEVGRHPEKMMEHGGVLP</sequence>
<proteinExistence type="predicted"/>
<dbReference type="EMBL" id="CAXAMN010022472">
    <property type="protein sequence ID" value="CAK9069890.1"/>
    <property type="molecule type" value="Genomic_DNA"/>
</dbReference>
<protein>
    <submittedName>
        <fullName evidence="1">Uncharacterized protein</fullName>
    </submittedName>
</protein>
<evidence type="ECO:0000313" key="1">
    <source>
        <dbReference type="EMBL" id="CAK9069890.1"/>
    </source>
</evidence>
<organism evidence="1 2">
    <name type="scientific">Durusdinium trenchii</name>
    <dbReference type="NCBI Taxonomy" id="1381693"/>
    <lineage>
        <taxon>Eukaryota</taxon>
        <taxon>Sar</taxon>
        <taxon>Alveolata</taxon>
        <taxon>Dinophyceae</taxon>
        <taxon>Suessiales</taxon>
        <taxon>Symbiodiniaceae</taxon>
        <taxon>Durusdinium</taxon>
    </lineage>
</organism>
<gene>
    <name evidence="1" type="ORF">CCMP2556_LOCUS34366</name>
</gene>
<reference evidence="1 2" key="1">
    <citation type="submission" date="2024-02" db="EMBL/GenBank/DDBJ databases">
        <authorList>
            <person name="Chen Y."/>
            <person name="Shah S."/>
            <person name="Dougan E. K."/>
            <person name="Thang M."/>
            <person name="Chan C."/>
        </authorList>
    </citation>
    <scope>NUCLEOTIDE SEQUENCE [LARGE SCALE GENOMIC DNA]</scope>
</reference>
<keyword evidence="2" id="KW-1185">Reference proteome</keyword>
<accession>A0ABP0P5C0</accession>